<dbReference type="InterPro" id="IPR009057">
    <property type="entry name" value="Homeodomain-like_sf"/>
</dbReference>
<dbReference type="SUPFAM" id="SSF46689">
    <property type="entry name" value="Homeodomain-like"/>
    <property type="match status" value="1"/>
</dbReference>
<feature type="DNA-binding region" description="H-T-H motif" evidence="4">
    <location>
        <begin position="35"/>
        <end position="54"/>
    </location>
</feature>
<reference evidence="6 7" key="1">
    <citation type="journal article" date="2009" name="Stand. Genomic Sci.">
        <title>Complete genome sequence of Stackebrandtia nassauensis type strain (LLR-40K-21).</title>
        <authorList>
            <person name="Munk C."/>
            <person name="Lapidus A."/>
            <person name="Copeland A."/>
            <person name="Jando M."/>
            <person name="Mayilraj S."/>
            <person name="Glavina Del Rio T."/>
            <person name="Nolan M."/>
            <person name="Chen F."/>
            <person name="Lucas S."/>
            <person name="Tice H."/>
            <person name="Cheng J.F."/>
            <person name="Han C."/>
            <person name="Detter J.C."/>
            <person name="Bruce D."/>
            <person name="Goodwin L."/>
            <person name="Chain P."/>
            <person name="Pitluck S."/>
            <person name="Goker M."/>
            <person name="Ovchinikova G."/>
            <person name="Pati A."/>
            <person name="Ivanova N."/>
            <person name="Mavromatis K."/>
            <person name="Chen A."/>
            <person name="Palaniappan K."/>
            <person name="Land M."/>
            <person name="Hauser L."/>
            <person name="Chang Y.J."/>
            <person name="Jeffries C.D."/>
            <person name="Bristow J."/>
            <person name="Eisen J.A."/>
            <person name="Markowitz V."/>
            <person name="Hugenholtz P."/>
            <person name="Kyrpides N.C."/>
            <person name="Klenk H.P."/>
        </authorList>
    </citation>
    <scope>NUCLEOTIDE SEQUENCE [LARGE SCALE GENOMIC DNA]</scope>
    <source>
        <strain evidence="7">DSM 44728 / CIP 108903 / NRRL B-16338 / NBRC 102104 / LLR-40K-21</strain>
    </source>
</reference>
<dbReference type="OrthoDB" id="3869819at2"/>
<dbReference type="eggNOG" id="COG1309">
    <property type="taxonomic scope" value="Bacteria"/>
</dbReference>
<name>D3PUU3_STANL</name>
<protein>
    <submittedName>
        <fullName evidence="6">Transcriptional regulator, TetR family</fullName>
    </submittedName>
</protein>
<keyword evidence="2 4" id="KW-0238">DNA-binding</keyword>
<evidence type="ECO:0000256" key="2">
    <source>
        <dbReference type="ARBA" id="ARBA00023125"/>
    </source>
</evidence>
<dbReference type="STRING" id="446470.Snas_5333"/>
<sequence length="216" mass="22855">MTRSPARGRRADAVRSETAILDAAVRLLNVNPDTGLETIAAEAGVTRQTVYAHFPSRDRLLAAVVERITEDVVAAIDATGLEDGSATEALFRLLEASTAAANRYPVLRKALASVAVPTADDERQHAPITERITKVIARGQAAGEFDATLPPHWFATVTIELSHAAAHEVDNGRMPEARMSEALRVTLLRALGAALSQRSVGLHGDAAPPGSPAACR</sequence>
<dbReference type="GO" id="GO:0003700">
    <property type="term" value="F:DNA-binding transcription factor activity"/>
    <property type="evidence" value="ECO:0007669"/>
    <property type="project" value="TreeGrafter"/>
</dbReference>
<dbReference type="PANTHER" id="PTHR30055">
    <property type="entry name" value="HTH-TYPE TRANSCRIPTIONAL REGULATOR RUTR"/>
    <property type="match status" value="1"/>
</dbReference>
<feature type="domain" description="HTH tetR-type" evidence="5">
    <location>
        <begin position="14"/>
        <end position="72"/>
    </location>
</feature>
<dbReference type="Proteomes" id="UP000000844">
    <property type="component" value="Chromosome"/>
</dbReference>
<dbReference type="HOGENOM" id="CLU_069356_38_0_11"/>
<dbReference type="KEGG" id="sna:Snas_5333"/>
<gene>
    <name evidence="6" type="ordered locus">Snas_5333</name>
</gene>
<evidence type="ECO:0000313" key="6">
    <source>
        <dbReference type="EMBL" id="ADD44967.1"/>
    </source>
</evidence>
<evidence type="ECO:0000313" key="7">
    <source>
        <dbReference type="Proteomes" id="UP000000844"/>
    </source>
</evidence>
<dbReference type="GO" id="GO:0000976">
    <property type="term" value="F:transcription cis-regulatory region binding"/>
    <property type="evidence" value="ECO:0007669"/>
    <property type="project" value="TreeGrafter"/>
</dbReference>
<dbReference type="InterPro" id="IPR001647">
    <property type="entry name" value="HTH_TetR"/>
</dbReference>
<dbReference type="InterPro" id="IPR050109">
    <property type="entry name" value="HTH-type_TetR-like_transc_reg"/>
</dbReference>
<evidence type="ECO:0000256" key="3">
    <source>
        <dbReference type="ARBA" id="ARBA00023163"/>
    </source>
</evidence>
<accession>D3PUU3</accession>
<dbReference type="EMBL" id="CP001778">
    <property type="protein sequence ID" value="ADD44967.1"/>
    <property type="molecule type" value="Genomic_DNA"/>
</dbReference>
<proteinExistence type="predicted"/>
<dbReference type="SUPFAM" id="SSF48498">
    <property type="entry name" value="Tetracyclin repressor-like, C-terminal domain"/>
    <property type="match status" value="1"/>
</dbReference>
<dbReference type="Gene3D" id="1.10.357.10">
    <property type="entry name" value="Tetracycline Repressor, domain 2"/>
    <property type="match status" value="1"/>
</dbReference>
<organism evidence="6 7">
    <name type="scientific">Stackebrandtia nassauensis (strain DSM 44728 / CIP 108903 / NRRL B-16338 / NBRC 102104 / LLR-40K-21)</name>
    <dbReference type="NCBI Taxonomy" id="446470"/>
    <lineage>
        <taxon>Bacteria</taxon>
        <taxon>Bacillati</taxon>
        <taxon>Actinomycetota</taxon>
        <taxon>Actinomycetes</taxon>
        <taxon>Glycomycetales</taxon>
        <taxon>Glycomycetaceae</taxon>
        <taxon>Stackebrandtia</taxon>
    </lineage>
</organism>
<dbReference type="InterPro" id="IPR036271">
    <property type="entry name" value="Tet_transcr_reg_TetR-rel_C_sf"/>
</dbReference>
<keyword evidence="3" id="KW-0804">Transcription</keyword>
<dbReference type="RefSeq" id="WP_013020538.1">
    <property type="nucleotide sequence ID" value="NC_013947.1"/>
</dbReference>
<evidence type="ECO:0000259" key="5">
    <source>
        <dbReference type="PROSITE" id="PS50977"/>
    </source>
</evidence>
<dbReference type="PROSITE" id="PS50977">
    <property type="entry name" value="HTH_TETR_2"/>
    <property type="match status" value="1"/>
</dbReference>
<dbReference type="Pfam" id="PF00440">
    <property type="entry name" value="TetR_N"/>
    <property type="match status" value="1"/>
</dbReference>
<evidence type="ECO:0000256" key="4">
    <source>
        <dbReference type="PROSITE-ProRule" id="PRU00335"/>
    </source>
</evidence>
<evidence type="ECO:0000256" key="1">
    <source>
        <dbReference type="ARBA" id="ARBA00023015"/>
    </source>
</evidence>
<dbReference type="AlphaFoldDB" id="D3PUU3"/>
<keyword evidence="7" id="KW-1185">Reference proteome</keyword>
<keyword evidence="1" id="KW-0805">Transcription regulation</keyword>
<dbReference type="PANTHER" id="PTHR30055:SF234">
    <property type="entry name" value="HTH-TYPE TRANSCRIPTIONAL REGULATOR BETI"/>
    <property type="match status" value="1"/>
</dbReference>